<protein>
    <submittedName>
        <fullName evidence="2">Uncharacterized protein</fullName>
    </submittedName>
</protein>
<dbReference type="AlphaFoldDB" id="A0A5B7EYW3"/>
<dbReference type="Proteomes" id="UP000324222">
    <property type="component" value="Unassembled WGS sequence"/>
</dbReference>
<keyword evidence="3" id="KW-1185">Reference proteome</keyword>
<dbReference type="EMBL" id="VSRR010004011">
    <property type="protein sequence ID" value="MPC38208.1"/>
    <property type="molecule type" value="Genomic_DNA"/>
</dbReference>
<feature type="compositionally biased region" description="Low complexity" evidence="1">
    <location>
        <begin position="56"/>
        <end position="70"/>
    </location>
</feature>
<accession>A0A5B7EYW3</accession>
<sequence>MRHSEPLLPEVDDFCSAPRFRCDSIPVSSPPAQPLTASRGSRVVTVLCVALSTTTTTTTTTSTSTSTSTTQPLKATSRNSFSPIKLFQRALDVIV</sequence>
<feature type="region of interest" description="Disordered" evidence="1">
    <location>
        <begin position="56"/>
        <end position="75"/>
    </location>
</feature>
<organism evidence="2 3">
    <name type="scientific">Portunus trituberculatus</name>
    <name type="common">Swimming crab</name>
    <name type="synonym">Neptunus trituberculatus</name>
    <dbReference type="NCBI Taxonomy" id="210409"/>
    <lineage>
        <taxon>Eukaryota</taxon>
        <taxon>Metazoa</taxon>
        <taxon>Ecdysozoa</taxon>
        <taxon>Arthropoda</taxon>
        <taxon>Crustacea</taxon>
        <taxon>Multicrustacea</taxon>
        <taxon>Malacostraca</taxon>
        <taxon>Eumalacostraca</taxon>
        <taxon>Eucarida</taxon>
        <taxon>Decapoda</taxon>
        <taxon>Pleocyemata</taxon>
        <taxon>Brachyura</taxon>
        <taxon>Eubrachyura</taxon>
        <taxon>Portunoidea</taxon>
        <taxon>Portunidae</taxon>
        <taxon>Portuninae</taxon>
        <taxon>Portunus</taxon>
    </lineage>
</organism>
<evidence type="ECO:0000313" key="3">
    <source>
        <dbReference type="Proteomes" id="UP000324222"/>
    </source>
</evidence>
<gene>
    <name evidence="2" type="ORF">E2C01_031712</name>
</gene>
<reference evidence="2 3" key="1">
    <citation type="submission" date="2019-05" db="EMBL/GenBank/DDBJ databases">
        <title>Another draft genome of Portunus trituberculatus and its Hox gene families provides insights of decapod evolution.</title>
        <authorList>
            <person name="Jeong J.-H."/>
            <person name="Song I."/>
            <person name="Kim S."/>
            <person name="Choi T."/>
            <person name="Kim D."/>
            <person name="Ryu S."/>
            <person name="Kim W."/>
        </authorList>
    </citation>
    <scope>NUCLEOTIDE SEQUENCE [LARGE SCALE GENOMIC DNA]</scope>
    <source>
        <tissue evidence="2">Muscle</tissue>
    </source>
</reference>
<evidence type="ECO:0000256" key="1">
    <source>
        <dbReference type="SAM" id="MobiDB-lite"/>
    </source>
</evidence>
<comment type="caution">
    <text evidence="2">The sequence shown here is derived from an EMBL/GenBank/DDBJ whole genome shotgun (WGS) entry which is preliminary data.</text>
</comment>
<evidence type="ECO:0000313" key="2">
    <source>
        <dbReference type="EMBL" id="MPC38208.1"/>
    </source>
</evidence>
<name>A0A5B7EYW3_PORTR</name>
<proteinExistence type="predicted"/>